<keyword evidence="6 8" id="KW-0408">Iron</keyword>
<dbReference type="SUPFAM" id="SSF48264">
    <property type="entry name" value="Cytochrome P450"/>
    <property type="match status" value="1"/>
</dbReference>
<accession>A0A559M786</accession>
<evidence type="ECO:0000256" key="6">
    <source>
        <dbReference type="ARBA" id="ARBA00023004"/>
    </source>
</evidence>
<protein>
    <submittedName>
        <fullName evidence="11">Cytochrome P450 monooxygenase</fullName>
    </submittedName>
</protein>
<dbReference type="PROSITE" id="PS00086">
    <property type="entry name" value="CYTOCHROME_P450"/>
    <property type="match status" value="1"/>
</dbReference>
<keyword evidence="7 9" id="KW-0503">Monooxygenase</keyword>
<comment type="cofactor">
    <cofactor evidence="1 8">
        <name>heme</name>
        <dbReference type="ChEBI" id="CHEBI:30413"/>
    </cofactor>
</comment>
<comment type="caution">
    <text evidence="11">The sequence shown here is derived from an EMBL/GenBank/DDBJ whole genome shotgun (WGS) entry which is preliminary data.</text>
</comment>
<dbReference type="InterPro" id="IPR017972">
    <property type="entry name" value="Cyt_P450_CS"/>
</dbReference>
<evidence type="ECO:0000256" key="9">
    <source>
        <dbReference type="RuleBase" id="RU000461"/>
    </source>
</evidence>
<dbReference type="GO" id="GO:0009403">
    <property type="term" value="P:toxin biosynthetic process"/>
    <property type="evidence" value="ECO:0007669"/>
    <property type="project" value="UniProtKB-ARBA"/>
</dbReference>
<evidence type="ECO:0000256" key="10">
    <source>
        <dbReference type="SAM" id="Phobius"/>
    </source>
</evidence>
<dbReference type="PANTHER" id="PTHR24305">
    <property type="entry name" value="CYTOCHROME P450"/>
    <property type="match status" value="1"/>
</dbReference>
<dbReference type="GO" id="GO:0005506">
    <property type="term" value="F:iron ion binding"/>
    <property type="evidence" value="ECO:0007669"/>
    <property type="project" value="InterPro"/>
</dbReference>
<keyword evidence="10" id="KW-0472">Membrane</keyword>
<dbReference type="GO" id="GO:0016705">
    <property type="term" value="F:oxidoreductase activity, acting on paired donors, with incorporation or reduction of molecular oxygen"/>
    <property type="evidence" value="ECO:0007669"/>
    <property type="project" value="InterPro"/>
</dbReference>
<evidence type="ECO:0000313" key="11">
    <source>
        <dbReference type="EMBL" id="TVY88811.1"/>
    </source>
</evidence>
<dbReference type="Gene3D" id="1.10.630.10">
    <property type="entry name" value="Cytochrome P450"/>
    <property type="match status" value="1"/>
</dbReference>
<dbReference type="InterPro" id="IPR001128">
    <property type="entry name" value="Cyt_P450"/>
</dbReference>
<dbReference type="PRINTS" id="PR00385">
    <property type="entry name" value="P450"/>
</dbReference>
<evidence type="ECO:0000256" key="5">
    <source>
        <dbReference type="ARBA" id="ARBA00023002"/>
    </source>
</evidence>
<feature type="binding site" description="axial binding residue" evidence="8">
    <location>
        <position position="446"/>
    </location>
    <ligand>
        <name>heme</name>
        <dbReference type="ChEBI" id="CHEBI:30413"/>
    </ligand>
    <ligandPart>
        <name>Fe</name>
        <dbReference type="ChEBI" id="CHEBI:18248"/>
    </ligandPart>
</feature>
<evidence type="ECO:0000256" key="3">
    <source>
        <dbReference type="ARBA" id="ARBA00022617"/>
    </source>
</evidence>
<keyword evidence="10" id="KW-1133">Transmembrane helix</keyword>
<proteinExistence type="inferred from homology"/>
<dbReference type="GO" id="GO:0020037">
    <property type="term" value="F:heme binding"/>
    <property type="evidence" value="ECO:0007669"/>
    <property type="project" value="InterPro"/>
</dbReference>
<dbReference type="InterPro" id="IPR036396">
    <property type="entry name" value="Cyt_P450_sf"/>
</dbReference>
<evidence type="ECO:0000256" key="4">
    <source>
        <dbReference type="ARBA" id="ARBA00022723"/>
    </source>
</evidence>
<dbReference type="InterPro" id="IPR002401">
    <property type="entry name" value="Cyt_P450_E_grp-I"/>
</dbReference>
<dbReference type="CDD" id="cd11058">
    <property type="entry name" value="CYP60B-like"/>
    <property type="match status" value="1"/>
</dbReference>
<dbReference type="InterPro" id="IPR050121">
    <property type="entry name" value="Cytochrome_P450_monoxygenase"/>
</dbReference>
<dbReference type="FunFam" id="1.10.630.10:FF:000047">
    <property type="entry name" value="Cytochrome P450 monooxygenase"/>
    <property type="match status" value="1"/>
</dbReference>
<keyword evidence="10" id="KW-0812">Transmembrane</keyword>
<sequence>MVLKIDANIFNRLVTLFISSIILTIVWTAGKIVYNLWFHPLAGYPGPKLAAITRLRWARKLGSGVTVPDVQKLHKKYGPVVRIAPNELSYIDGKAWKDIYGHRSGGQEEMYKDPNFYLPNSFRVPDILNAPRQDHSRFRHLVSHAFSERALREQESLIQLYVDMLVSGIRKHSEGGTKPLDMVSWYNWTTFDIIGDLAFGEPFDCLANATYHPWVDTIFRYIKVRTFNIIIKWYPAIKPLVNYFMVTERMKSASAEHSTMTLEKARKRMEAKTDKHDFMSYIMRASEEKAMTESEVAANSMFLILAGSETTATLLSGATYYLLRNPDVKAKLVQEIRSTFSSESEITMDGTKSLVYLNAFLQESLRMYPPIPAGFPRVVPTGGAQICGRFVPEGTRVSVHQYSTYHDPRNFFEPDSFFPERFLGDPRFANDNQAALEPFSVGPRNCIGKNLAYAEMQVIVSKILWNFDLVLDPASNNWSKQDTYRLWEKPPLLVRPVSVVR</sequence>
<comment type="similarity">
    <text evidence="2 9">Belongs to the cytochrome P450 family.</text>
</comment>
<dbReference type="EMBL" id="QGML01001540">
    <property type="protein sequence ID" value="TVY88811.1"/>
    <property type="molecule type" value="Genomic_DNA"/>
</dbReference>
<feature type="transmembrane region" description="Helical" evidence="10">
    <location>
        <begin position="12"/>
        <end position="30"/>
    </location>
</feature>
<evidence type="ECO:0000256" key="2">
    <source>
        <dbReference type="ARBA" id="ARBA00010617"/>
    </source>
</evidence>
<dbReference type="AlphaFoldDB" id="A0A559M786"/>
<evidence type="ECO:0000256" key="1">
    <source>
        <dbReference type="ARBA" id="ARBA00001971"/>
    </source>
</evidence>
<evidence type="ECO:0000256" key="7">
    <source>
        <dbReference type="ARBA" id="ARBA00023033"/>
    </source>
</evidence>
<dbReference type="PRINTS" id="PR00463">
    <property type="entry name" value="EP450I"/>
</dbReference>
<dbReference type="PANTHER" id="PTHR24305:SF210">
    <property type="entry name" value="CYTOCHROME P450 MONOOXYGENASE ASQL-RELATED"/>
    <property type="match status" value="1"/>
</dbReference>
<keyword evidence="12" id="KW-1185">Reference proteome</keyword>
<organism evidence="11 12">
    <name type="scientific">Lachnellula willkommii</name>
    <dbReference type="NCBI Taxonomy" id="215461"/>
    <lineage>
        <taxon>Eukaryota</taxon>
        <taxon>Fungi</taxon>
        <taxon>Dikarya</taxon>
        <taxon>Ascomycota</taxon>
        <taxon>Pezizomycotina</taxon>
        <taxon>Leotiomycetes</taxon>
        <taxon>Helotiales</taxon>
        <taxon>Lachnaceae</taxon>
        <taxon>Lachnellula</taxon>
    </lineage>
</organism>
<dbReference type="GO" id="GO:0004497">
    <property type="term" value="F:monooxygenase activity"/>
    <property type="evidence" value="ECO:0007669"/>
    <property type="project" value="UniProtKB-KW"/>
</dbReference>
<evidence type="ECO:0000313" key="12">
    <source>
        <dbReference type="Proteomes" id="UP000315522"/>
    </source>
</evidence>
<reference evidence="11 12" key="1">
    <citation type="submission" date="2018-05" db="EMBL/GenBank/DDBJ databases">
        <title>Genome sequencing and assembly of the regulated plant pathogen Lachnellula willkommii and related sister species for the development of diagnostic species identification markers.</title>
        <authorList>
            <person name="Giroux E."/>
            <person name="Bilodeau G."/>
        </authorList>
    </citation>
    <scope>NUCLEOTIDE SEQUENCE [LARGE SCALE GENOMIC DNA]</scope>
    <source>
        <strain evidence="11 12">CBS 172.35</strain>
    </source>
</reference>
<keyword evidence="4 8" id="KW-0479">Metal-binding</keyword>
<dbReference type="Proteomes" id="UP000315522">
    <property type="component" value="Unassembled WGS sequence"/>
</dbReference>
<gene>
    <name evidence="11" type="primary">aclL_4</name>
    <name evidence="11" type="ORF">LAWI1_G005817</name>
</gene>
<name>A0A559M786_9HELO</name>
<keyword evidence="3 8" id="KW-0349">Heme</keyword>
<dbReference type="Pfam" id="PF00067">
    <property type="entry name" value="p450"/>
    <property type="match status" value="1"/>
</dbReference>
<keyword evidence="5 9" id="KW-0560">Oxidoreductase</keyword>
<evidence type="ECO:0000256" key="8">
    <source>
        <dbReference type="PIRSR" id="PIRSR602401-1"/>
    </source>
</evidence>